<evidence type="ECO:0000256" key="4">
    <source>
        <dbReference type="ARBA" id="ARBA00022927"/>
    </source>
</evidence>
<reference evidence="11 12" key="1">
    <citation type="submission" date="2017-07" db="EMBL/GenBank/DDBJ databases">
        <title>An improved, manually edited Actinidia chinensis var. chinensis (kiwifruit) genome highlights the challenges associated with draft genomes and gene prediction in plants.</title>
        <authorList>
            <person name="Pilkington S."/>
            <person name="Crowhurst R."/>
            <person name="Hilario E."/>
            <person name="Nardozza S."/>
            <person name="Fraser L."/>
            <person name="Peng Y."/>
            <person name="Gunaseelan K."/>
            <person name="Simpson R."/>
            <person name="Tahir J."/>
            <person name="Deroles S."/>
            <person name="Templeton K."/>
            <person name="Luo Z."/>
            <person name="Davy M."/>
            <person name="Cheng C."/>
            <person name="Mcneilage M."/>
            <person name="Scaglione D."/>
            <person name="Liu Y."/>
            <person name="Zhang Q."/>
            <person name="Datson P."/>
            <person name="De Silva N."/>
            <person name="Gardiner S."/>
            <person name="Bassett H."/>
            <person name="Chagne D."/>
            <person name="Mccallum J."/>
            <person name="Dzierzon H."/>
            <person name="Deng C."/>
            <person name="Wang Y.-Y."/>
            <person name="Barron N."/>
            <person name="Manako K."/>
            <person name="Bowen J."/>
            <person name="Foster T."/>
            <person name="Erridge Z."/>
            <person name="Tiffin H."/>
            <person name="Waite C."/>
            <person name="Davies K."/>
            <person name="Grierson E."/>
            <person name="Laing W."/>
            <person name="Kirk R."/>
            <person name="Chen X."/>
            <person name="Wood M."/>
            <person name="Montefiori M."/>
            <person name="Brummell D."/>
            <person name="Schwinn K."/>
            <person name="Catanach A."/>
            <person name="Fullerton C."/>
            <person name="Li D."/>
            <person name="Meiyalaghan S."/>
            <person name="Nieuwenhuizen N."/>
            <person name="Read N."/>
            <person name="Prakash R."/>
            <person name="Hunter D."/>
            <person name="Zhang H."/>
            <person name="Mckenzie M."/>
            <person name="Knabel M."/>
            <person name="Harris A."/>
            <person name="Allan A."/>
            <person name="Chen A."/>
            <person name="Janssen B."/>
            <person name="Plunkett B."/>
            <person name="Dwamena C."/>
            <person name="Voogd C."/>
            <person name="Leif D."/>
            <person name="Lafferty D."/>
            <person name="Souleyre E."/>
            <person name="Varkonyi-Gasic E."/>
            <person name="Gambi F."/>
            <person name="Hanley J."/>
            <person name="Yao J.-L."/>
            <person name="Cheung J."/>
            <person name="David K."/>
            <person name="Warren B."/>
            <person name="Marsh K."/>
            <person name="Snowden K."/>
            <person name="Lin-Wang K."/>
            <person name="Brian L."/>
            <person name="Martinez-Sanchez M."/>
            <person name="Wang M."/>
            <person name="Ileperuma N."/>
            <person name="Macnee N."/>
            <person name="Campin R."/>
            <person name="Mcatee P."/>
            <person name="Drummond R."/>
            <person name="Espley R."/>
            <person name="Ireland H."/>
            <person name="Wu R."/>
            <person name="Atkinson R."/>
            <person name="Karunairetnam S."/>
            <person name="Bulley S."/>
            <person name="Chunkath S."/>
            <person name="Hanley Z."/>
            <person name="Storey R."/>
            <person name="Thrimawithana A."/>
            <person name="Thomson S."/>
            <person name="David C."/>
            <person name="Testolin R."/>
        </authorList>
    </citation>
    <scope>NUCLEOTIDE SEQUENCE [LARGE SCALE GENOMIC DNA]</scope>
    <source>
        <strain evidence="12">cv. Red5</strain>
        <tissue evidence="11">Young leaf</tissue>
    </source>
</reference>
<keyword evidence="5 9" id="KW-1133">Transmembrane helix</keyword>
<evidence type="ECO:0000256" key="7">
    <source>
        <dbReference type="ARBA" id="ARBA00023136"/>
    </source>
</evidence>
<dbReference type="GO" id="GO:0015031">
    <property type="term" value="P:protein transport"/>
    <property type="evidence" value="ECO:0007669"/>
    <property type="project" value="UniProtKB-KW"/>
</dbReference>
<dbReference type="AlphaFoldDB" id="A0A2R6R3D6"/>
<name>A0A2R6R3D6_ACTCC</name>
<dbReference type="CDD" id="cd21442">
    <property type="entry name" value="SNARE_NTD_STX6-like"/>
    <property type="match status" value="1"/>
</dbReference>
<evidence type="ECO:0000256" key="8">
    <source>
        <dbReference type="ARBA" id="ARBA00037801"/>
    </source>
</evidence>
<keyword evidence="12" id="KW-1185">Reference proteome</keyword>
<dbReference type="FunCoup" id="A0A2R6R3D6">
    <property type="interactions" value="1686"/>
</dbReference>
<dbReference type="FunFam" id="1.20.58.90:FF:000004">
    <property type="entry name" value="Syntaxin 10"/>
    <property type="match status" value="1"/>
</dbReference>
<dbReference type="GO" id="GO:0005794">
    <property type="term" value="C:Golgi apparatus"/>
    <property type="evidence" value="ECO:0007669"/>
    <property type="project" value="UniProtKB-SubCell"/>
</dbReference>
<evidence type="ECO:0000313" key="12">
    <source>
        <dbReference type="Proteomes" id="UP000241394"/>
    </source>
</evidence>
<keyword evidence="7 9" id="KW-0472">Membrane</keyword>
<feature type="domain" description="Syntaxin 6/10/61 N-terminal" evidence="10">
    <location>
        <begin position="11"/>
        <end position="103"/>
    </location>
</feature>
<dbReference type="GO" id="GO:0048193">
    <property type="term" value="P:Golgi vesicle transport"/>
    <property type="evidence" value="ECO:0007669"/>
    <property type="project" value="InterPro"/>
</dbReference>
<dbReference type="EMBL" id="NKQK01000010">
    <property type="protein sequence ID" value="PSS19718.1"/>
    <property type="molecule type" value="Genomic_DNA"/>
</dbReference>
<dbReference type="Gene3D" id="1.20.58.90">
    <property type="match status" value="1"/>
</dbReference>
<evidence type="ECO:0000256" key="9">
    <source>
        <dbReference type="SAM" id="Phobius"/>
    </source>
</evidence>
<evidence type="ECO:0000259" key="10">
    <source>
        <dbReference type="Pfam" id="PF09177"/>
    </source>
</evidence>
<dbReference type="OrthoDB" id="1889309at2759"/>
<dbReference type="PANTHER" id="PTHR34949">
    <property type="entry name" value="OS05G0443700 PROTEIN"/>
    <property type="match status" value="1"/>
</dbReference>
<dbReference type="Proteomes" id="UP000241394">
    <property type="component" value="Chromosome LG10"/>
</dbReference>
<evidence type="ECO:0000256" key="3">
    <source>
        <dbReference type="ARBA" id="ARBA00022692"/>
    </source>
</evidence>
<keyword evidence="3 9" id="KW-0812">Transmembrane</keyword>
<dbReference type="InterPro" id="IPR010989">
    <property type="entry name" value="SNARE"/>
</dbReference>
<evidence type="ECO:0000313" key="11">
    <source>
        <dbReference type="EMBL" id="PSS19718.1"/>
    </source>
</evidence>
<sequence length="339" mass="38251">MASHFDRWEKDPFFSAAEEVQESADRMESTYRTWIHSMKDSSSMWNSEELRRDLLTAHGTTKWQLEEFERAVKSTYTNSNSDDAKERHREFVSAIGSQISKIEKSLHQSSVSNGKPPLPWVRLDEGECNELALFLSGPSMCAERTFAQTAIPQKADKHSAQDCSKNSRHSVEWNLVDDKEEKLPGHRRTASAGADIGAWKIVVGDDALLHTSSNGHPVPPPRKIPSLGLLSSMETVSKLKWSKNGYRKLKNADHHLEAGTPLPQSQQLTRGINACYERSKSCLDGCDDCCDKQLHGWYGAIQRLLQRSQYQMQYSRPLQVVFSTVLLLGLIVLFALYAI</sequence>
<dbReference type="PANTHER" id="PTHR34949:SF6">
    <property type="entry name" value="EXPRESSED PROTEIN"/>
    <property type="match status" value="1"/>
</dbReference>
<dbReference type="InParanoid" id="A0A2R6R3D6"/>
<comment type="similarity">
    <text evidence="1">Belongs to the syntaxin family.</text>
</comment>
<dbReference type="OMA" id="ERDKSCM"/>
<keyword evidence="6" id="KW-0333">Golgi apparatus</keyword>
<dbReference type="STRING" id="1590841.A0A2R6R3D6"/>
<comment type="subcellular location">
    <subcellularLocation>
        <location evidence="8">Golgi apparatus</location>
        <location evidence="8">trans-Golgi network membrane</location>
        <topology evidence="8">Single-pass type IV membrane protein</topology>
    </subcellularLocation>
</comment>
<protein>
    <submittedName>
        <fullName evidence="11">Syntaxin-61 like</fullName>
    </submittedName>
</protein>
<evidence type="ECO:0000256" key="2">
    <source>
        <dbReference type="ARBA" id="ARBA00022448"/>
    </source>
</evidence>
<dbReference type="SUPFAM" id="SSF47661">
    <property type="entry name" value="t-snare proteins"/>
    <property type="match status" value="1"/>
</dbReference>
<evidence type="ECO:0000256" key="6">
    <source>
        <dbReference type="ARBA" id="ARBA00023034"/>
    </source>
</evidence>
<dbReference type="Pfam" id="PF09177">
    <property type="entry name" value="STX6_10_61_N"/>
    <property type="match status" value="1"/>
</dbReference>
<dbReference type="InterPro" id="IPR015260">
    <property type="entry name" value="Syntaxin-6/10/61_N"/>
</dbReference>
<keyword evidence="4" id="KW-0653">Protein transport</keyword>
<keyword evidence="2" id="KW-0813">Transport</keyword>
<dbReference type="GO" id="GO:0016020">
    <property type="term" value="C:membrane"/>
    <property type="evidence" value="ECO:0007669"/>
    <property type="project" value="InterPro"/>
</dbReference>
<organism evidence="11 12">
    <name type="scientific">Actinidia chinensis var. chinensis</name>
    <name type="common">Chinese soft-hair kiwi</name>
    <dbReference type="NCBI Taxonomy" id="1590841"/>
    <lineage>
        <taxon>Eukaryota</taxon>
        <taxon>Viridiplantae</taxon>
        <taxon>Streptophyta</taxon>
        <taxon>Embryophyta</taxon>
        <taxon>Tracheophyta</taxon>
        <taxon>Spermatophyta</taxon>
        <taxon>Magnoliopsida</taxon>
        <taxon>eudicotyledons</taxon>
        <taxon>Gunneridae</taxon>
        <taxon>Pentapetalae</taxon>
        <taxon>asterids</taxon>
        <taxon>Ericales</taxon>
        <taxon>Actinidiaceae</taxon>
        <taxon>Actinidia</taxon>
    </lineage>
</organism>
<comment type="caution">
    <text evidence="11">The sequence shown here is derived from an EMBL/GenBank/DDBJ whole genome shotgun (WGS) entry which is preliminary data.</text>
</comment>
<evidence type="ECO:0000256" key="5">
    <source>
        <dbReference type="ARBA" id="ARBA00022989"/>
    </source>
</evidence>
<dbReference type="Gramene" id="PSS19718">
    <property type="protein sequence ID" value="PSS19718"/>
    <property type="gene ID" value="CEY00_Acc11750"/>
</dbReference>
<gene>
    <name evidence="11" type="ORF">CEY00_Acc11750</name>
</gene>
<proteinExistence type="inferred from homology"/>
<feature type="transmembrane region" description="Helical" evidence="9">
    <location>
        <begin position="317"/>
        <end position="338"/>
    </location>
</feature>
<accession>A0A2R6R3D6</accession>
<evidence type="ECO:0000256" key="1">
    <source>
        <dbReference type="ARBA" id="ARBA00009063"/>
    </source>
</evidence>
<reference evidence="12" key="2">
    <citation type="journal article" date="2018" name="BMC Genomics">
        <title>A manually annotated Actinidia chinensis var. chinensis (kiwifruit) genome highlights the challenges associated with draft genomes and gene prediction in plants.</title>
        <authorList>
            <person name="Pilkington S.M."/>
            <person name="Crowhurst R."/>
            <person name="Hilario E."/>
            <person name="Nardozza S."/>
            <person name="Fraser L."/>
            <person name="Peng Y."/>
            <person name="Gunaseelan K."/>
            <person name="Simpson R."/>
            <person name="Tahir J."/>
            <person name="Deroles S.C."/>
            <person name="Templeton K."/>
            <person name="Luo Z."/>
            <person name="Davy M."/>
            <person name="Cheng C."/>
            <person name="McNeilage M."/>
            <person name="Scaglione D."/>
            <person name="Liu Y."/>
            <person name="Zhang Q."/>
            <person name="Datson P."/>
            <person name="De Silva N."/>
            <person name="Gardiner S.E."/>
            <person name="Bassett H."/>
            <person name="Chagne D."/>
            <person name="McCallum J."/>
            <person name="Dzierzon H."/>
            <person name="Deng C."/>
            <person name="Wang Y.Y."/>
            <person name="Barron L."/>
            <person name="Manako K."/>
            <person name="Bowen J."/>
            <person name="Foster T.M."/>
            <person name="Erridge Z.A."/>
            <person name="Tiffin H."/>
            <person name="Waite C.N."/>
            <person name="Davies K.M."/>
            <person name="Grierson E.P."/>
            <person name="Laing W.A."/>
            <person name="Kirk R."/>
            <person name="Chen X."/>
            <person name="Wood M."/>
            <person name="Montefiori M."/>
            <person name="Brummell D.A."/>
            <person name="Schwinn K.E."/>
            <person name="Catanach A."/>
            <person name="Fullerton C."/>
            <person name="Li D."/>
            <person name="Meiyalaghan S."/>
            <person name="Nieuwenhuizen N."/>
            <person name="Read N."/>
            <person name="Prakash R."/>
            <person name="Hunter D."/>
            <person name="Zhang H."/>
            <person name="McKenzie M."/>
            <person name="Knabel M."/>
            <person name="Harris A."/>
            <person name="Allan A.C."/>
            <person name="Gleave A."/>
            <person name="Chen A."/>
            <person name="Janssen B.J."/>
            <person name="Plunkett B."/>
            <person name="Ampomah-Dwamena C."/>
            <person name="Voogd C."/>
            <person name="Leif D."/>
            <person name="Lafferty D."/>
            <person name="Souleyre E.J.F."/>
            <person name="Varkonyi-Gasic E."/>
            <person name="Gambi F."/>
            <person name="Hanley J."/>
            <person name="Yao J.L."/>
            <person name="Cheung J."/>
            <person name="David K.M."/>
            <person name="Warren B."/>
            <person name="Marsh K."/>
            <person name="Snowden K.C."/>
            <person name="Lin-Wang K."/>
            <person name="Brian L."/>
            <person name="Martinez-Sanchez M."/>
            <person name="Wang M."/>
            <person name="Ileperuma N."/>
            <person name="Macnee N."/>
            <person name="Campin R."/>
            <person name="McAtee P."/>
            <person name="Drummond R.S.M."/>
            <person name="Espley R.V."/>
            <person name="Ireland H.S."/>
            <person name="Wu R."/>
            <person name="Atkinson R.G."/>
            <person name="Karunairetnam S."/>
            <person name="Bulley S."/>
            <person name="Chunkath S."/>
            <person name="Hanley Z."/>
            <person name="Storey R."/>
            <person name="Thrimawithana A.H."/>
            <person name="Thomson S."/>
            <person name="David C."/>
            <person name="Testolin R."/>
            <person name="Huang H."/>
            <person name="Hellens R.P."/>
            <person name="Schaffer R.J."/>
        </authorList>
    </citation>
    <scope>NUCLEOTIDE SEQUENCE [LARGE SCALE GENOMIC DNA]</scope>
    <source>
        <strain evidence="12">cv. Red5</strain>
    </source>
</reference>